<evidence type="ECO:0000313" key="3">
    <source>
        <dbReference type="Proteomes" id="UP000516361"/>
    </source>
</evidence>
<reference evidence="2 3" key="1">
    <citation type="submission" date="2018-06" db="EMBL/GenBank/DDBJ databases">
        <title>Genome sequencing of Oceanotoga sp. sy52.</title>
        <authorList>
            <person name="Mori K."/>
        </authorList>
    </citation>
    <scope>NUCLEOTIDE SEQUENCE [LARGE SCALE GENOMIC DNA]</scope>
    <source>
        <strain evidence="3">sy52</strain>
    </source>
</reference>
<organism evidence="2 3">
    <name type="scientific">Tepiditoga spiralis</name>
    <dbReference type="NCBI Taxonomy" id="2108365"/>
    <lineage>
        <taxon>Bacteria</taxon>
        <taxon>Thermotogati</taxon>
        <taxon>Thermotogota</taxon>
        <taxon>Thermotogae</taxon>
        <taxon>Petrotogales</taxon>
        <taxon>Petrotogaceae</taxon>
        <taxon>Tepiditoga</taxon>
    </lineage>
</organism>
<keyword evidence="1" id="KW-1133">Transmembrane helix</keyword>
<keyword evidence="3" id="KW-1185">Reference proteome</keyword>
<protein>
    <submittedName>
        <fullName evidence="2">Uncharacterized protein</fullName>
    </submittedName>
</protein>
<keyword evidence="1" id="KW-0812">Transmembrane</keyword>
<dbReference type="RefSeq" id="WP_190615150.1">
    <property type="nucleotide sequence ID" value="NZ_AP018712.1"/>
</dbReference>
<dbReference type="AlphaFoldDB" id="A0A7G1G185"/>
<dbReference type="Proteomes" id="UP000516361">
    <property type="component" value="Chromosome"/>
</dbReference>
<sequence length="192" mass="22435">MKGTFNKNISYLIKSKNLDIKEIAKELKISMYSFQKILNEDYTGYSRTSLKDISKRLEEILDEKITFIEKKESIVEDKTVNKKAVIYLIFLWFLIFLNGIFLFLVSKDALLYSKIRNGKTFDVYIKNLSKKDIKLNNKLLSSEKSLLVKLSVDDKIKVENNNGIVELKTPFEVYRIKLENFEVVLSGKVKKK</sequence>
<proteinExistence type="predicted"/>
<dbReference type="EMBL" id="AP018712">
    <property type="protein sequence ID" value="BBE30011.1"/>
    <property type="molecule type" value="Genomic_DNA"/>
</dbReference>
<dbReference type="InParanoid" id="A0A7G1G185"/>
<keyword evidence="1" id="KW-0472">Membrane</keyword>
<gene>
    <name evidence="2" type="ORF">OSSY52_01520</name>
</gene>
<dbReference type="KEGG" id="ocy:OSSY52_01520"/>
<evidence type="ECO:0000313" key="2">
    <source>
        <dbReference type="EMBL" id="BBE30011.1"/>
    </source>
</evidence>
<name>A0A7G1G185_9BACT</name>
<accession>A0A7G1G185</accession>
<feature type="transmembrane region" description="Helical" evidence="1">
    <location>
        <begin position="84"/>
        <end position="105"/>
    </location>
</feature>
<evidence type="ECO:0000256" key="1">
    <source>
        <dbReference type="SAM" id="Phobius"/>
    </source>
</evidence>